<dbReference type="Proteomes" id="UP000250235">
    <property type="component" value="Unassembled WGS sequence"/>
</dbReference>
<dbReference type="EMBL" id="KV014429">
    <property type="protein sequence ID" value="KZV22181.1"/>
    <property type="molecule type" value="Genomic_DNA"/>
</dbReference>
<proteinExistence type="predicted"/>
<protein>
    <submittedName>
        <fullName evidence="1">Uncharacterized protein</fullName>
    </submittedName>
</protein>
<name>A0A2Z7AK68_9LAMI</name>
<accession>A0A2Z7AK68</accession>
<evidence type="ECO:0000313" key="2">
    <source>
        <dbReference type="Proteomes" id="UP000250235"/>
    </source>
</evidence>
<keyword evidence="2" id="KW-1185">Reference proteome</keyword>
<dbReference type="AlphaFoldDB" id="A0A2Z7AK68"/>
<sequence length="136" mass="15410">MLYSQLQSQNDTVPTKLNDAAALLPAGNHPSQRFKTSSCTYPNDVAAPITTSRYNKPSTDFRSLDWSLIHAKLYRIEVPIHKSKRCRIALSAVTKFHILASNDLRLLPKRRRRTYVIKPSRHINKPADTQRTLAAG</sequence>
<evidence type="ECO:0000313" key="1">
    <source>
        <dbReference type="EMBL" id="KZV22181.1"/>
    </source>
</evidence>
<gene>
    <name evidence="1" type="ORF">F511_35763</name>
</gene>
<organism evidence="1 2">
    <name type="scientific">Dorcoceras hygrometricum</name>
    <dbReference type="NCBI Taxonomy" id="472368"/>
    <lineage>
        <taxon>Eukaryota</taxon>
        <taxon>Viridiplantae</taxon>
        <taxon>Streptophyta</taxon>
        <taxon>Embryophyta</taxon>
        <taxon>Tracheophyta</taxon>
        <taxon>Spermatophyta</taxon>
        <taxon>Magnoliopsida</taxon>
        <taxon>eudicotyledons</taxon>
        <taxon>Gunneridae</taxon>
        <taxon>Pentapetalae</taxon>
        <taxon>asterids</taxon>
        <taxon>lamiids</taxon>
        <taxon>Lamiales</taxon>
        <taxon>Gesneriaceae</taxon>
        <taxon>Didymocarpoideae</taxon>
        <taxon>Trichosporeae</taxon>
        <taxon>Loxocarpinae</taxon>
        <taxon>Dorcoceras</taxon>
    </lineage>
</organism>
<reference evidence="1 2" key="1">
    <citation type="journal article" date="2015" name="Proc. Natl. Acad. Sci. U.S.A.">
        <title>The resurrection genome of Boea hygrometrica: A blueprint for survival of dehydration.</title>
        <authorList>
            <person name="Xiao L."/>
            <person name="Yang G."/>
            <person name="Zhang L."/>
            <person name="Yang X."/>
            <person name="Zhao S."/>
            <person name="Ji Z."/>
            <person name="Zhou Q."/>
            <person name="Hu M."/>
            <person name="Wang Y."/>
            <person name="Chen M."/>
            <person name="Xu Y."/>
            <person name="Jin H."/>
            <person name="Xiao X."/>
            <person name="Hu G."/>
            <person name="Bao F."/>
            <person name="Hu Y."/>
            <person name="Wan P."/>
            <person name="Li L."/>
            <person name="Deng X."/>
            <person name="Kuang T."/>
            <person name="Xiang C."/>
            <person name="Zhu J.K."/>
            <person name="Oliver M.J."/>
            <person name="He Y."/>
        </authorList>
    </citation>
    <scope>NUCLEOTIDE SEQUENCE [LARGE SCALE GENOMIC DNA]</scope>
    <source>
        <strain evidence="2">cv. XS01</strain>
    </source>
</reference>